<gene>
    <name evidence="1" type="ORF">NBM05_06075</name>
</gene>
<name>A0A9X2HDA1_9MICC</name>
<accession>A0A9X2HDA1</accession>
<dbReference type="EMBL" id="JANAFB010000011">
    <property type="protein sequence ID" value="MCP3425592.1"/>
    <property type="molecule type" value="Genomic_DNA"/>
</dbReference>
<dbReference type="SUPFAM" id="SSF54786">
    <property type="entry name" value="YcfA/nrd intein domain"/>
    <property type="match status" value="1"/>
</dbReference>
<dbReference type="Gene3D" id="3.30.920.30">
    <property type="entry name" value="Hypothetical protein"/>
    <property type="match status" value="1"/>
</dbReference>
<dbReference type="AlphaFoldDB" id="A0A9X2HDA1"/>
<sequence>MKPQKTKDVLKLLRSQGWGYLRDARGSHEIWGSADGAGKISVPTGHRIVTPGVLAQLARAGVEIPKEWT</sequence>
<evidence type="ECO:0000313" key="2">
    <source>
        <dbReference type="Proteomes" id="UP001139502"/>
    </source>
</evidence>
<protein>
    <submittedName>
        <fullName evidence="1">Type II toxin-antitoxin system HicA family toxin</fullName>
    </submittedName>
</protein>
<reference evidence="1" key="1">
    <citation type="submission" date="2022-06" db="EMBL/GenBank/DDBJ databases">
        <title>Rothia sp. isolated from sandalwood seedling.</title>
        <authorList>
            <person name="Tuikhar N."/>
            <person name="Kirdat K."/>
            <person name="Thorat V."/>
            <person name="Swetha P."/>
            <person name="Padma S."/>
            <person name="Sundararaj R."/>
            <person name="Yadav A."/>
        </authorList>
    </citation>
    <scope>NUCLEOTIDE SEQUENCE</scope>
    <source>
        <strain evidence="1">AR01</strain>
    </source>
</reference>
<organism evidence="1 2">
    <name type="scientific">Rothia santali</name>
    <dbReference type="NCBI Taxonomy" id="2949643"/>
    <lineage>
        <taxon>Bacteria</taxon>
        <taxon>Bacillati</taxon>
        <taxon>Actinomycetota</taxon>
        <taxon>Actinomycetes</taxon>
        <taxon>Micrococcales</taxon>
        <taxon>Micrococcaceae</taxon>
        <taxon>Rothia</taxon>
    </lineage>
</organism>
<comment type="caution">
    <text evidence="1">The sequence shown here is derived from an EMBL/GenBank/DDBJ whole genome shotgun (WGS) entry which is preliminary data.</text>
</comment>
<dbReference type="InterPro" id="IPR038570">
    <property type="entry name" value="HicA_sf"/>
</dbReference>
<proteinExistence type="predicted"/>
<keyword evidence="2" id="KW-1185">Reference proteome</keyword>
<evidence type="ECO:0000313" key="1">
    <source>
        <dbReference type="EMBL" id="MCP3425592.1"/>
    </source>
</evidence>
<dbReference type="Proteomes" id="UP001139502">
    <property type="component" value="Unassembled WGS sequence"/>
</dbReference>
<dbReference type="RefSeq" id="WP_254165869.1">
    <property type="nucleotide sequence ID" value="NZ_JANAFB010000011.1"/>
</dbReference>